<dbReference type="PANTHER" id="PTHR10192:SF5">
    <property type="entry name" value="GEPHYRIN"/>
    <property type="match status" value="1"/>
</dbReference>
<evidence type="ECO:0000256" key="2">
    <source>
        <dbReference type="ARBA" id="ARBA00005046"/>
    </source>
</evidence>
<evidence type="ECO:0000256" key="1">
    <source>
        <dbReference type="ARBA" id="ARBA00002901"/>
    </source>
</evidence>
<evidence type="ECO:0000256" key="5">
    <source>
        <dbReference type="ARBA" id="ARBA00047317"/>
    </source>
</evidence>
<dbReference type="PROSITE" id="PS01079">
    <property type="entry name" value="MOCF_BIOSYNTHESIS_2"/>
    <property type="match status" value="1"/>
</dbReference>
<dbReference type="InterPro" id="IPR036425">
    <property type="entry name" value="MoaB/Mog-like_dom_sf"/>
</dbReference>
<dbReference type="Pfam" id="PF03453">
    <property type="entry name" value="MoeA_N"/>
    <property type="match status" value="1"/>
</dbReference>
<gene>
    <name evidence="8" type="ORF">ACFODU_01245</name>
</gene>
<evidence type="ECO:0000256" key="6">
    <source>
        <dbReference type="RuleBase" id="RU365090"/>
    </source>
</evidence>
<dbReference type="Pfam" id="PF00994">
    <property type="entry name" value="MoCF_biosynth"/>
    <property type="match status" value="1"/>
</dbReference>
<dbReference type="InterPro" id="IPR038987">
    <property type="entry name" value="MoeA-like"/>
</dbReference>
<keyword evidence="6" id="KW-0500">Molybdenum</keyword>
<keyword evidence="9" id="KW-1185">Reference proteome</keyword>
<keyword evidence="6" id="KW-0460">Magnesium</keyword>
<comment type="caution">
    <text evidence="8">The sequence shown here is derived from an EMBL/GenBank/DDBJ whole genome shotgun (WGS) entry which is preliminary data.</text>
</comment>
<dbReference type="InterPro" id="IPR008284">
    <property type="entry name" value="MoCF_biosynth_CS"/>
</dbReference>
<dbReference type="SUPFAM" id="SSF63882">
    <property type="entry name" value="MoeA N-terminal region -like"/>
    <property type="match status" value="1"/>
</dbReference>
<dbReference type="Gene3D" id="3.40.980.10">
    <property type="entry name" value="MoaB/Mog-like domain"/>
    <property type="match status" value="1"/>
</dbReference>
<dbReference type="EMBL" id="JBHRST010000001">
    <property type="protein sequence ID" value="MFC3096426.1"/>
    <property type="molecule type" value="Genomic_DNA"/>
</dbReference>
<dbReference type="SMART" id="SM00852">
    <property type="entry name" value="MoCF_biosynth"/>
    <property type="match status" value="1"/>
</dbReference>
<organism evidence="8 9">
    <name type="scientific">Alteraurantiacibacter palmitatis</name>
    <dbReference type="NCBI Taxonomy" id="2054628"/>
    <lineage>
        <taxon>Bacteria</taxon>
        <taxon>Pseudomonadati</taxon>
        <taxon>Pseudomonadota</taxon>
        <taxon>Alphaproteobacteria</taxon>
        <taxon>Sphingomonadales</taxon>
        <taxon>Erythrobacteraceae</taxon>
        <taxon>Alteraurantiacibacter</taxon>
    </lineage>
</organism>
<dbReference type="RefSeq" id="WP_336924926.1">
    <property type="nucleotide sequence ID" value="NZ_JBANRO010000002.1"/>
</dbReference>
<dbReference type="SUPFAM" id="SSF53218">
    <property type="entry name" value="Molybdenum cofactor biosynthesis proteins"/>
    <property type="match status" value="1"/>
</dbReference>
<dbReference type="InterPro" id="IPR001453">
    <property type="entry name" value="MoaB/Mog_dom"/>
</dbReference>
<comment type="cofactor">
    <cofactor evidence="6">
        <name>Mg(2+)</name>
        <dbReference type="ChEBI" id="CHEBI:18420"/>
    </cofactor>
</comment>
<evidence type="ECO:0000256" key="4">
    <source>
        <dbReference type="ARBA" id="ARBA00023150"/>
    </source>
</evidence>
<comment type="catalytic activity">
    <reaction evidence="5">
        <text>adenylyl-molybdopterin + molybdate = Mo-molybdopterin + AMP + H(+)</text>
        <dbReference type="Rhea" id="RHEA:35047"/>
        <dbReference type="ChEBI" id="CHEBI:15378"/>
        <dbReference type="ChEBI" id="CHEBI:36264"/>
        <dbReference type="ChEBI" id="CHEBI:62727"/>
        <dbReference type="ChEBI" id="CHEBI:71302"/>
        <dbReference type="ChEBI" id="CHEBI:456215"/>
        <dbReference type="EC" id="2.10.1.1"/>
    </reaction>
</comment>
<evidence type="ECO:0000313" key="9">
    <source>
        <dbReference type="Proteomes" id="UP001595456"/>
    </source>
</evidence>
<dbReference type="InterPro" id="IPR005110">
    <property type="entry name" value="MoeA_linker/N"/>
</dbReference>
<evidence type="ECO:0000313" key="8">
    <source>
        <dbReference type="EMBL" id="MFC3096426.1"/>
    </source>
</evidence>
<proteinExistence type="inferred from homology"/>
<dbReference type="EC" id="2.10.1.1" evidence="6"/>
<keyword evidence="6" id="KW-0808">Transferase</keyword>
<comment type="function">
    <text evidence="1 6">Catalyzes the insertion of molybdate into adenylated molybdopterin with the concomitant release of AMP.</text>
</comment>
<dbReference type="InterPro" id="IPR036688">
    <property type="entry name" value="MoeA_C_domain_IV_sf"/>
</dbReference>
<comment type="similarity">
    <text evidence="3 6">Belongs to the MoeA family.</text>
</comment>
<dbReference type="Proteomes" id="UP001595456">
    <property type="component" value="Unassembled WGS sequence"/>
</dbReference>
<keyword evidence="6" id="KW-0479">Metal-binding</keyword>
<dbReference type="Gene3D" id="2.170.190.11">
    <property type="entry name" value="Molybdopterin biosynthesis moea protein, domain 3"/>
    <property type="match status" value="1"/>
</dbReference>
<feature type="domain" description="MoaB/Mog" evidence="7">
    <location>
        <begin position="179"/>
        <end position="316"/>
    </location>
</feature>
<keyword evidence="4 6" id="KW-0501">Molybdenum cofactor biosynthesis</keyword>
<accession>A0ABV7E3B0</accession>
<protein>
    <recommendedName>
        <fullName evidence="6">Molybdopterin molybdenumtransferase</fullName>
        <ecNumber evidence="6">2.10.1.1</ecNumber>
    </recommendedName>
</protein>
<dbReference type="InterPro" id="IPR005111">
    <property type="entry name" value="MoeA_C_domain_IV"/>
</dbReference>
<evidence type="ECO:0000259" key="7">
    <source>
        <dbReference type="SMART" id="SM00852"/>
    </source>
</evidence>
<evidence type="ECO:0000256" key="3">
    <source>
        <dbReference type="ARBA" id="ARBA00010763"/>
    </source>
</evidence>
<reference evidence="9" key="1">
    <citation type="journal article" date="2019" name="Int. J. Syst. Evol. Microbiol.">
        <title>The Global Catalogue of Microorganisms (GCM) 10K type strain sequencing project: providing services to taxonomists for standard genome sequencing and annotation.</title>
        <authorList>
            <consortium name="The Broad Institute Genomics Platform"/>
            <consortium name="The Broad Institute Genome Sequencing Center for Infectious Disease"/>
            <person name="Wu L."/>
            <person name="Ma J."/>
        </authorList>
    </citation>
    <scope>NUCLEOTIDE SEQUENCE [LARGE SCALE GENOMIC DNA]</scope>
    <source>
        <strain evidence="9">KCTC 52607</strain>
    </source>
</reference>
<dbReference type="PANTHER" id="PTHR10192">
    <property type="entry name" value="MOLYBDOPTERIN BIOSYNTHESIS PROTEIN"/>
    <property type="match status" value="1"/>
</dbReference>
<name>A0ABV7E3B0_9SPHN</name>
<dbReference type="Gene3D" id="2.40.340.10">
    <property type="entry name" value="MoeA, C-terminal, domain IV"/>
    <property type="match status" value="1"/>
</dbReference>
<comment type="pathway">
    <text evidence="2 6">Cofactor biosynthesis; molybdopterin biosynthesis.</text>
</comment>
<sequence length="402" mass="41244">MSKAGSLLDWQLAQDRLLAAIAPAGTEQVPTQSASGRILAQAVIARRNQPAADLSAMDGYAVGAGDPTGPWQLVGESAAGHPFAGDLTAGRAVRISTGALVPVGANAILLQENARIDGSQLSTITGSKAEAKHIRRAGFDFAAGDTLLDAGTPLSPAALALALMGGHGAVEVFRRPSLAIIDSGDELASDPAAALPHQIPSSNGPMLAAMAVPYVCAVERIGPVADNKAALLAALETASAADVIVTSGGASVGEHDLVRPALEEWGATIDFWRIALKPGKPLMVARRGKTVVLGLPGNPVSSFVTAWLFLLPLLRRIGGHPAPAPQTVTRLVEADLPATGDRAEFLRGVAKADTVRTFDEQDSSALRVLSQANALIYRPPGSPALQAGSPVQVFLLQNGGIA</sequence>
<dbReference type="Pfam" id="PF03454">
    <property type="entry name" value="MoeA_C"/>
    <property type="match status" value="1"/>
</dbReference>
<dbReference type="SUPFAM" id="SSF63867">
    <property type="entry name" value="MoeA C-terminal domain-like"/>
    <property type="match status" value="1"/>
</dbReference>
<dbReference type="Gene3D" id="3.90.105.10">
    <property type="entry name" value="Molybdopterin biosynthesis moea protein, domain 2"/>
    <property type="match status" value="1"/>
</dbReference>
<dbReference type="InterPro" id="IPR036135">
    <property type="entry name" value="MoeA_linker/N_sf"/>
</dbReference>
<dbReference type="CDD" id="cd00887">
    <property type="entry name" value="MoeA"/>
    <property type="match status" value="1"/>
</dbReference>